<dbReference type="Gene3D" id="2.170.270.10">
    <property type="entry name" value="SET domain"/>
    <property type="match status" value="1"/>
</dbReference>
<dbReference type="PANTHER" id="PTHR12197">
    <property type="entry name" value="HISTONE-LYSINE N-METHYLTRANSFERASE SMYD"/>
    <property type="match status" value="1"/>
</dbReference>
<gene>
    <name evidence="3" type="ORF">BJX63DRAFT_436460</name>
</gene>
<evidence type="ECO:0000313" key="4">
    <source>
        <dbReference type="Proteomes" id="UP001610334"/>
    </source>
</evidence>
<dbReference type="Proteomes" id="UP001610334">
    <property type="component" value="Unassembled WGS sequence"/>
</dbReference>
<name>A0ABR4GXY8_9EURO</name>
<dbReference type="Pfam" id="PF00856">
    <property type="entry name" value="SET"/>
    <property type="match status" value="1"/>
</dbReference>
<feature type="compositionally biased region" description="Basic and acidic residues" evidence="1">
    <location>
        <begin position="145"/>
        <end position="154"/>
    </location>
</feature>
<dbReference type="EMBL" id="JBFXLT010000122">
    <property type="protein sequence ID" value="KAL2808074.1"/>
    <property type="molecule type" value="Genomic_DNA"/>
</dbReference>
<feature type="region of interest" description="Disordered" evidence="1">
    <location>
        <begin position="145"/>
        <end position="164"/>
    </location>
</feature>
<dbReference type="CDD" id="cd20071">
    <property type="entry name" value="SET_SMYD"/>
    <property type="match status" value="1"/>
</dbReference>
<evidence type="ECO:0000259" key="2">
    <source>
        <dbReference type="PROSITE" id="PS50280"/>
    </source>
</evidence>
<dbReference type="InterPro" id="IPR001214">
    <property type="entry name" value="SET_dom"/>
</dbReference>
<evidence type="ECO:0000313" key="3">
    <source>
        <dbReference type="EMBL" id="KAL2808074.1"/>
    </source>
</evidence>
<dbReference type="SUPFAM" id="SSF82199">
    <property type="entry name" value="SET domain"/>
    <property type="match status" value="1"/>
</dbReference>
<dbReference type="InterPro" id="IPR050869">
    <property type="entry name" value="H3K4_H4K5_MeTrfase"/>
</dbReference>
<dbReference type="Gene3D" id="6.10.140.2220">
    <property type="match status" value="1"/>
</dbReference>
<dbReference type="InterPro" id="IPR046341">
    <property type="entry name" value="SET_dom_sf"/>
</dbReference>
<organism evidence="3 4">
    <name type="scientific">Aspergillus granulosus</name>
    <dbReference type="NCBI Taxonomy" id="176169"/>
    <lineage>
        <taxon>Eukaryota</taxon>
        <taxon>Fungi</taxon>
        <taxon>Dikarya</taxon>
        <taxon>Ascomycota</taxon>
        <taxon>Pezizomycotina</taxon>
        <taxon>Eurotiomycetes</taxon>
        <taxon>Eurotiomycetidae</taxon>
        <taxon>Eurotiales</taxon>
        <taxon>Aspergillaceae</taxon>
        <taxon>Aspergillus</taxon>
        <taxon>Aspergillus subgen. Nidulantes</taxon>
    </lineage>
</organism>
<protein>
    <recommendedName>
        <fullName evidence="2">SET domain-containing protein</fullName>
    </recommendedName>
</protein>
<evidence type="ECO:0000256" key="1">
    <source>
        <dbReference type="SAM" id="MobiDB-lite"/>
    </source>
</evidence>
<keyword evidence="4" id="KW-1185">Reference proteome</keyword>
<proteinExistence type="predicted"/>
<sequence length="359" mass="40136">MLFPWIHPHLAQSVDPIKGRKLQASKPIQRGEVLLIDPPYAIIPTPTVESDIDIGNAEPTILLCSNPHCNCSLPQGSEGIPCANRCSKDVTWCNEICQEADRQRHEFECTWLAKYATSLRSKWGEYNFGMLWIIVRLLARRHTEPRDDNTDNTHGHANGTTTEQTNQLASINVSTFKSGWPAISSLCGTTESWSHAQTREWTVLVKKYLSTRSLPHDLSNAEVLGLICQEEANSFGLYPKETGVYPPTPASESTYGGRGEKFGAAVYPRASIANHSCCPNMTHKPDKNGRMVFTAGRDIAAGEECCISYFDMAQYVELNERRGHLQDLFRFKCGCPRCTAEIVEEDEGTKWDGDGFWGF</sequence>
<reference evidence="3 4" key="1">
    <citation type="submission" date="2024-07" db="EMBL/GenBank/DDBJ databases">
        <title>Section-level genome sequencing and comparative genomics of Aspergillus sections Usti and Cavernicolus.</title>
        <authorList>
            <consortium name="Lawrence Berkeley National Laboratory"/>
            <person name="Nybo J.L."/>
            <person name="Vesth T.C."/>
            <person name="Theobald S."/>
            <person name="Frisvad J.C."/>
            <person name="Larsen T.O."/>
            <person name="Kjaerboelling I."/>
            <person name="Rothschild-Mancinelli K."/>
            <person name="Lyhne E.K."/>
            <person name="Kogle M.E."/>
            <person name="Barry K."/>
            <person name="Clum A."/>
            <person name="Na H."/>
            <person name="Ledsgaard L."/>
            <person name="Lin J."/>
            <person name="Lipzen A."/>
            <person name="Kuo A."/>
            <person name="Riley R."/>
            <person name="Mondo S."/>
            <person name="Labutti K."/>
            <person name="Haridas S."/>
            <person name="Pangalinan J."/>
            <person name="Salamov A.A."/>
            <person name="Simmons B.A."/>
            <person name="Magnuson J.K."/>
            <person name="Chen J."/>
            <person name="Drula E."/>
            <person name="Henrissat B."/>
            <person name="Wiebenga A."/>
            <person name="Lubbers R.J."/>
            <person name="Gomes A.C."/>
            <person name="Makela M.R."/>
            <person name="Stajich J."/>
            <person name="Grigoriev I.V."/>
            <person name="Mortensen U.H."/>
            <person name="De Vries R.P."/>
            <person name="Baker S.E."/>
            <person name="Andersen M.R."/>
        </authorList>
    </citation>
    <scope>NUCLEOTIDE SEQUENCE [LARGE SCALE GENOMIC DNA]</scope>
    <source>
        <strain evidence="3 4">CBS 588.65</strain>
    </source>
</reference>
<dbReference type="Gene3D" id="1.10.220.160">
    <property type="match status" value="1"/>
</dbReference>
<accession>A0ABR4GXY8</accession>
<comment type="caution">
    <text evidence="3">The sequence shown here is derived from an EMBL/GenBank/DDBJ whole genome shotgun (WGS) entry which is preliminary data.</text>
</comment>
<dbReference type="PANTHER" id="PTHR12197:SF292">
    <property type="entry name" value="SET DOMAIN-CONTAINING PROTEIN"/>
    <property type="match status" value="1"/>
</dbReference>
<dbReference type="PROSITE" id="PS50280">
    <property type="entry name" value="SET"/>
    <property type="match status" value="1"/>
</dbReference>
<feature type="domain" description="SET" evidence="2">
    <location>
        <begin position="8"/>
        <end position="310"/>
    </location>
</feature>